<keyword evidence="1" id="KW-0808">Transferase</keyword>
<dbReference type="Gene3D" id="3.30.420.10">
    <property type="entry name" value="Ribonuclease H-like superfamily/Ribonuclease H"/>
    <property type="match status" value="1"/>
</dbReference>
<accession>A0A0L7QYZ2</accession>
<reference evidence="1 2" key="1">
    <citation type="submission" date="2015-07" db="EMBL/GenBank/DDBJ databases">
        <title>The genome of Habropoda laboriosa.</title>
        <authorList>
            <person name="Pan H."/>
            <person name="Kapheim K."/>
        </authorList>
    </citation>
    <scope>NUCLEOTIDE SEQUENCE [LARGE SCALE GENOMIC DNA]</scope>
    <source>
        <strain evidence="1">0110345459</strain>
    </source>
</reference>
<dbReference type="EMBL" id="KQ414686">
    <property type="protein sequence ID" value="KOC63772.1"/>
    <property type="molecule type" value="Genomic_DNA"/>
</dbReference>
<dbReference type="InterPro" id="IPR036397">
    <property type="entry name" value="RNaseH_sf"/>
</dbReference>
<protein>
    <submittedName>
        <fullName evidence="1">Histone-lysine N-methyltransferase SETMAR</fullName>
    </submittedName>
</protein>
<proteinExistence type="predicted"/>
<keyword evidence="1" id="KW-0489">Methyltransferase</keyword>
<organism evidence="1 2">
    <name type="scientific">Habropoda laboriosa</name>
    <dbReference type="NCBI Taxonomy" id="597456"/>
    <lineage>
        <taxon>Eukaryota</taxon>
        <taxon>Metazoa</taxon>
        <taxon>Ecdysozoa</taxon>
        <taxon>Arthropoda</taxon>
        <taxon>Hexapoda</taxon>
        <taxon>Insecta</taxon>
        <taxon>Pterygota</taxon>
        <taxon>Neoptera</taxon>
        <taxon>Endopterygota</taxon>
        <taxon>Hymenoptera</taxon>
        <taxon>Apocrita</taxon>
        <taxon>Aculeata</taxon>
        <taxon>Apoidea</taxon>
        <taxon>Anthophila</taxon>
        <taxon>Apidae</taxon>
        <taxon>Habropoda</taxon>
    </lineage>
</organism>
<gene>
    <name evidence="1" type="ORF">WH47_02798</name>
</gene>
<dbReference type="AlphaFoldDB" id="A0A0L7QYZ2"/>
<dbReference type="GO" id="GO:0003676">
    <property type="term" value="F:nucleic acid binding"/>
    <property type="evidence" value="ECO:0007669"/>
    <property type="project" value="InterPro"/>
</dbReference>
<dbReference type="GO" id="GO:0008168">
    <property type="term" value="F:methyltransferase activity"/>
    <property type="evidence" value="ECO:0007669"/>
    <property type="project" value="UniProtKB-KW"/>
</dbReference>
<dbReference type="GO" id="GO:0032259">
    <property type="term" value="P:methylation"/>
    <property type="evidence" value="ECO:0007669"/>
    <property type="project" value="UniProtKB-KW"/>
</dbReference>
<name>A0A0L7QYZ2_9HYME</name>
<sequence>MGVLKTFHLYQDIDSKHKSQIIKKLDKWVPLELNERQKLQRQDIRNSLLIRNGRDPFLDRIVTVREADECSLQRSTLRQSRILNLNRKSLGLMLKEINFHPYKIEISRKLLNRDKEAGVEFHTIIIGLLREDSVVLNNFFMTDKA</sequence>
<dbReference type="STRING" id="597456.A0A0L7QYZ2"/>
<dbReference type="Proteomes" id="UP000053825">
    <property type="component" value="Unassembled WGS sequence"/>
</dbReference>
<evidence type="ECO:0000313" key="2">
    <source>
        <dbReference type="Proteomes" id="UP000053825"/>
    </source>
</evidence>
<evidence type="ECO:0000313" key="1">
    <source>
        <dbReference type="EMBL" id="KOC63772.1"/>
    </source>
</evidence>
<keyword evidence="2" id="KW-1185">Reference proteome</keyword>